<protein>
    <submittedName>
        <fullName evidence="1">Uncharacterized protein</fullName>
    </submittedName>
</protein>
<dbReference type="AlphaFoldDB" id="V4A8G3"/>
<name>V4A8G3_LOTGI</name>
<gene>
    <name evidence="1" type="ORF">LOTGIDRAFT_162046</name>
</gene>
<dbReference type="EMBL" id="KB201977">
    <property type="protein sequence ID" value="ESO93022.1"/>
    <property type="molecule type" value="Genomic_DNA"/>
</dbReference>
<keyword evidence="2" id="KW-1185">Reference proteome</keyword>
<dbReference type="RefSeq" id="XP_009056232.1">
    <property type="nucleotide sequence ID" value="XM_009057984.1"/>
</dbReference>
<proteinExistence type="predicted"/>
<organism evidence="1 2">
    <name type="scientific">Lottia gigantea</name>
    <name type="common">Giant owl limpet</name>
    <dbReference type="NCBI Taxonomy" id="225164"/>
    <lineage>
        <taxon>Eukaryota</taxon>
        <taxon>Metazoa</taxon>
        <taxon>Spiralia</taxon>
        <taxon>Lophotrochozoa</taxon>
        <taxon>Mollusca</taxon>
        <taxon>Gastropoda</taxon>
        <taxon>Patellogastropoda</taxon>
        <taxon>Lottioidea</taxon>
        <taxon>Lottiidae</taxon>
        <taxon>Lottia</taxon>
    </lineage>
</organism>
<dbReference type="HOGENOM" id="CLU_1867417_0_0_1"/>
<sequence length="137" mass="15205">MAEGGDVVIDDLVGQFQAMLSNLSPGNRERVLLSLVSSESEVKFQSSVPAFCPKPSTGDTTKDVSFEQWRLEILGLQTENLYTEVSILNAARRAARGTAAELLFRPTIWRDLVCRVVDDEAIFSCTKRYGNNFHMGC</sequence>
<dbReference type="GeneID" id="20238892"/>
<evidence type="ECO:0000313" key="1">
    <source>
        <dbReference type="EMBL" id="ESO93022.1"/>
    </source>
</evidence>
<dbReference type="CTD" id="20238892"/>
<evidence type="ECO:0000313" key="2">
    <source>
        <dbReference type="Proteomes" id="UP000030746"/>
    </source>
</evidence>
<dbReference type="KEGG" id="lgi:LOTGIDRAFT_162046"/>
<accession>V4A8G3</accession>
<reference evidence="1 2" key="1">
    <citation type="journal article" date="2013" name="Nature">
        <title>Insights into bilaterian evolution from three spiralian genomes.</title>
        <authorList>
            <person name="Simakov O."/>
            <person name="Marletaz F."/>
            <person name="Cho S.J."/>
            <person name="Edsinger-Gonzales E."/>
            <person name="Havlak P."/>
            <person name="Hellsten U."/>
            <person name="Kuo D.H."/>
            <person name="Larsson T."/>
            <person name="Lv J."/>
            <person name="Arendt D."/>
            <person name="Savage R."/>
            <person name="Osoegawa K."/>
            <person name="de Jong P."/>
            <person name="Grimwood J."/>
            <person name="Chapman J.A."/>
            <person name="Shapiro H."/>
            <person name="Aerts A."/>
            <person name="Otillar R.P."/>
            <person name="Terry A.Y."/>
            <person name="Boore J.L."/>
            <person name="Grigoriev I.V."/>
            <person name="Lindberg D.R."/>
            <person name="Seaver E.C."/>
            <person name="Weisblat D.A."/>
            <person name="Putnam N.H."/>
            <person name="Rokhsar D.S."/>
        </authorList>
    </citation>
    <scope>NUCLEOTIDE SEQUENCE [LARGE SCALE GENOMIC DNA]</scope>
</reference>
<dbReference type="Proteomes" id="UP000030746">
    <property type="component" value="Unassembled WGS sequence"/>
</dbReference>